<dbReference type="Pfam" id="PF04961">
    <property type="entry name" value="FTCD_C"/>
    <property type="match status" value="1"/>
</dbReference>
<proteinExistence type="predicted"/>
<name>A0A178HFD6_9LACT</name>
<dbReference type="Gene3D" id="1.20.120.680">
    <property type="entry name" value="Formiminotetrahydrofolate cyclodeaminase monomer, up-and-down helical bundle"/>
    <property type="match status" value="1"/>
</dbReference>
<dbReference type="AlphaFoldDB" id="A0A178HFD6"/>
<evidence type="ECO:0000313" key="2">
    <source>
        <dbReference type="Proteomes" id="UP000251923"/>
    </source>
</evidence>
<accession>A0A178HFD6</accession>
<evidence type="ECO:0000313" key="1">
    <source>
        <dbReference type="EMBL" id="RAV80787.1"/>
    </source>
</evidence>
<dbReference type="Proteomes" id="UP000251923">
    <property type="component" value="Unassembled WGS sequence"/>
</dbReference>
<organism evidence="1 2">
    <name type="scientific">Aerococcus urinae</name>
    <dbReference type="NCBI Taxonomy" id="1376"/>
    <lineage>
        <taxon>Bacteria</taxon>
        <taxon>Bacillati</taxon>
        <taxon>Bacillota</taxon>
        <taxon>Bacilli</taxon>
        <taxon>Lactobacillales</taxon>
        <taxon>Aerococcaceae</taxon>
        <taxon>Aerococcus</taxon>
    </lineage>
</organism>
<dbReference type="InterPro" id="IPR036178">
    <property type="entry name" value="Formintransfe-cycloase-like_sf"/>
</dbReference>
<sequence>MFDYLTNKKKRVSVEMELESLIKAVASKAPAPGGGAVSCVTGSFACALASMAAKVTLDRTDFSKDANTAANLSDLAHQMDRDSDSFLHFAREDEKVSARLFAAYKQKANSEDEKQARSEQIQVTLIQATHLPLQVIALVVDDLALLENIARLVKPSILADVEVARDHLLTAFRGSNHNVENNLALIKDQASAQFLAKKQSALLDRIEKLDQALLKEIEKRKGQ</sequence>
<dbReference type="EMBL" id="QMHM01000003">
    <property type="protein sequence ID" value="RAV80787.1"/>
    <property type="molecule type" value="Genomic_DNA"/>
</dbReference>
<protein>
    <submittedName>
        <fullName evidence="1">Uncharacterized protein</fullName>
    </submittedName>
</protein>
<reference evidence="1 2" key="1">
    <citation type="submission" date="2018-04" db="EMBL/GenBank/DDBJ databases">
        <title>Aerococcus urinae genomes.</title>
        <authorList>
            <person name="Hilt E."/>
            <person name="Gilbert N.M."/>
            <person name="Thomas-White K."/>
            <person name="Putonti C."/>
            <person name="Lewis A.L."/>
            <person name="Visck K.L."/>
            <person name="Wolfe A.J."/>
        </authorList>
    </citation>
    <scope>NUCLEOTIDE SEQUENCE [LARGE SCALE GENOMIC DNA]</scope>
    <source>
        <strain evidence="1 2">UMB7480</strain>
    </source>
</reference>
<dbReference type="GeneID" id="86969958"/>
<comment type="caution">
    <text evidence="1">The sequence shown here is derived from an EMBL/GenBank/DDBJ whole genome shotgun (WGS) entry which is preliminary data.</text>
</comment>
<dbReference type="SUPFAM" id="SSF101262">
    <property type="entry name" value="Methenyltetrahydrofolate cyclohydrolase-like"/>
    <property type="match status" value="1"/>
</dbReference>
<gene>
    <name evidence="1" type="ORF">DBT54_02025</name>
</gene>
<dbReference type="InterPro" id="IPR007044">
    <property type="entry name" value="Cyclodeamin/CycHdrlase"/>
</dbReference>
<dbReference type="GO" id="GO:0003824">
    <property type="term" value="F:catalytic activity"/>
    <property type="evidence" value="ECO:0007669"/>
    <property type="project" value="InterPro"/>
</dbReference>
<dbReference type="RefSeq" id="WP_064292628.1">
    <property type="nucleotide sequence ID" value="NZ_JASODG010000003.1"/>
</dbReference>